<protein>
    <submittedName>
        <fullName evidence="1">Putative ovule protein</fullName>
    </submittedName>
</protein>
<proteinExistence type="predicted"/>
<dbReference type="EMBL" id="GEDG01035060">
    <property type="protein sequence ID" value="JAP09411.1"/>
    <property type="molecule type" value="Transcribed_RNA"/>
</dbReference>
<dbReference type="AlphaFoldDB" id="A0A0V0GN99"/>
<name>A0A0V0GN99_SOLCH</name>
<organism evidence="1">
    <name type="scientific">Solanum chacoense</name>
    <name type="common">Chaco potato</name>
    <dbReference type="NCBI Taxonomy" id="4108"/>
    <lineage>
        <taxon>Eukaryota</taxon>
        <taxon>Viridiplantae</taxon>
        <taxon>Streptophyta</taxon>
        <taxon>Embryophyta</taxon>
        <taxon>Tracheophyta</taxon>
        <taxon>Spermatophyta</taxon>
        <taxon>Magnoliopsida</taxon>
        <taxon>eudicotyledons</taxon>
        <taxon>Gunneridae</taxon>
        <taxon>Pentapetalae</taxon>
        <taxon>asterids</taxon>
        <taxon>lamiids</taxon>
        <taxon>Solanales</taxon>
        <taxon>Solanaceae</taxon>
        <taxon>Solanoideae</taxon>
        <taxon>Solaneae</taxon>
        <taxon>Solanum</taxon>
    </lineage>
</organism>
<sequence>MSSHYFLFKASSHYYCSHAYFPVFKPVSFCWVIVTIEELGISSVVYWKIHEPGFFDCKCVMTCANLEKTRVGQYVMILDYDWTLLGSLKNNLFHFSFLF</sequence>
<accession>A0A0V0GN99</accession>
<reference evidence="1" key="1">
    <citation type="submission" date="2015-12" db="EMBL/GenBank/DDBJ databases">
        <title>Gene expression during late stages of embryo sac development: a critical building block for successful pollen-pistil interactions.</title>
        <authorList>
            <person name="Liu Y."/>
            <person name="Joly V."/>
            <person name="Sabar M."/>
            <person name="Matton D.P."/>
        </authorList>
    </citation>
    <scope>NUCLEOTIDE SEQUENCE</scope>
</reference>
<evidence type="ECO:0000313" key="1">
    <source>
        <dbReference type="EMBL" id="JAP09411.1"/>
    </source>
</evidence>